<feature type="domain" description="Quercetin 2,3-dioxygenase C-terminal cupin" evidence="5">
    <location>
        <begin position="148"/>
        <end position="230"/>
    </location>
</feature>
<dbReference type="RefSeq" id="WP_253483613.1">
    <property type="nucleotide sequence ID" value="NZ_JALJXV010000010.1"/>
</dbReference>
<evidence type="ECO:0000256" key="1">
    <source>
        <dbReference type="ARBA" id="ARBA00008416"/>
    </source>
</evidence>
<name>A0AAE3KDU1_9GAMM</name>
<feature type="binding site" evidence="2">
    <location>
        <position position="59"/>
    </location>
    <ligand>
        <name>Fe cation</name>
        <dbReference type="ChEBI" id="CHEBI:24875"/>
    </ligand>
</feature>
<feature type="binding site" evidence="2">
    <location>
        <position position="57"/>
    </location>
    <ligand>
        <name>Fe cation</name>
        <dbReference type="ChEBI" id="CHEBI:24875"/>
    </ligand>
</feature>
<keyword evidence="2" id="KW-0479">Metal-binding</keyword>
<evidence type="ECO:0000256" key="3">
    <source>
        <dbReference type="RuleBase" id="RU003457"/>
    </source>
</evidence>
<dbReference type="Pfam" id="PF17954">
    <property type="entry name" value="Pirin_C_2"/>
    <property type="match status" value="1"/>
</dbReference>
<comment type="caution">
    <text evidence="6">The sequence shown here is derived from an EMBL/GenBank/DDBJ whole genome shotgun (WGS) entry which is preliminary data.</text>
</comment>
<dbReference type="GO" id="GO:0046872">
    <property type="term" value="F:metal ion binding"/>
    <property type="evidence" value="ECO:0007669"/>
    <property type="project" value="UniProtKB-KW"/>
</dbReference>
<dbReference type="Proteomes" id="UP001205843">
    <property type="component" value="Unassembled WGS sequence"/>
</dbReference>
<dbReference type="PANTHER" id="PTHR43212">
    <property type="entry name" value="QUERCETIN 2,3-DIOXYGENASE"/>
    <property type="match status" value="1"/>
</dbReference>
<feature type="binding site" evidence="2">
    <location>
        <position position="103"/>
    </location>
    <ligand>
        <name>Fe cation</name>
        <dbReference type="ChEBI" id="CHEBI:24875"/>
    </ligand>
</feature>
<dbReference type="InterPro" id="IPR011051">
    <property type="entry name" value="RmlC_Cupin_sf"/>
</dbReference>
<gene>
    <name evidence="6" type="ORF">J2T57_003884</name>
</gene>
<evidence type="ECO:0000313" key="7">
    <source>
        <dbReference type="Proteomes" id="UP001205843"/>
    </source>
</evidence>
<dbReference type="PANTHER" id="PTHR43212:SF3">
    <property type="entry name" value="QUERCETIN 2,3-DIOXYGENASE"/>
    <property type="match status" value="1"/>
</dbReference>
<accession>A0AAE3KDU1</accession>
<keyword evidence="7" id="KW-1185">Reference proteome</keyword>
<dbReference type="Pfam" id="PF02678">
    <property type="entry name" value="Pirin"/>
    <property type="match status" value="1"/>
</dbReference>
<comment type="similarity">
    <text evidence="1 3">Belongs to the pirin family.</text>
</comment>
<dbReference type="Gene3D" id="2.60.120.10">
    <property type="entry name" value="Jelly Rolls"/>
    <property type="match status" value="2"/>
</dbReference>
<keyword evidence="2" id="KW-0408">Iron</keyword>
<evidence type="ECO:0000313" key="6">
    <source>
        <dbReference type="EMBL" id="MCP1676713.1"/>
    </source>
</evidence>
<proteinExistence type="inferred from homology"/>
<dbReference type="InterPro" id="IPR012093">
    <property type="entry name" value="Pirin"/>
</dbReference>
<dbReference type="SUPFAM" id="SSF51182">
    <property type="entry name" value="RmlC-like cupins"/>
    <property type="match status" value="1"/>
</dbReference>
<evidence type="ECO:0000259" key="5">
    <source>
        <dbReference type="Pfam" id="PF17954"/>
    </source>
</evidence>
<evidence type="ECO:0000256" key="2">
    <source>
        <dbReference type="PIRSR" id="PIRSR006232-1"/>
    </source>
</evidence>
<evidence type="ECO:0000259" key="4">
    <source>
        <dbReference type="Pfam" id="PF02678"/>
    </source>
</evidence>
<dbReference type="CDD" id="cd02910">
    <property type="entry name" value="cupin_Yhhw_N"/>
    <property type="match status" value="1"/>
</dbReference>
<organism evidence="6 7">
    <name type="scientific">Natronocella acetinitrilica</name>
    <dbReference type="NCBI Taxonomy" id="414046"/>
    <lineage>
        <taxon>Bacteria</taxon>
        <taxon>Pseudomonadati</taxon>
        <taxon>Pseudomonadota</taxon>
        <taxon>Gammaproteobacteria</taxon>
        <taxon>Chromatiales</taxon>
        <taxon>Ectothiorhodospiraceae</taxon>
        <taxon>Natronocella</taxon>
    </lineage>
</organism>
<dbReference type="InterPro" id="IPR014710">
    <property type="entry name" value="RmlC-like_jellyroll"/>
</dbReference>
<feature type="domain" description="Pirin N-terminal" evidence="4">
    <location>
        <begin position="12"/>
        <end position="119"/>
    </location>
</feature>
<comment type="cofactor">
    <cofactor evidence="2">
        <name>Fe cation</name>
        <dbReference type="ChEBI" id="CHEBI:24875"/>
    </cofactor>
    <text evidence="2">Binds 1 Fe cation per subunit.</text>
</comment>
<dbReference type="AlphaFoldDB" id="A0AAE3KDU1"/>
<dbReference type="EMBL" id="JALJXV010000010">
    <property type="protein sequence ID" value="MCP1676713.1"/>
    <property type="molecule type" value="Genomic_DNA"/>
</dbReference>
<protein>
    <submittedName>
        <fullName evidence="6">Redox-sensitive bicupin YhaK (Pirin superfamily)</fullName>
    </submittedName>
</protein>
<dbReference type="InterPro" id="IPR041602">
    <property type="entry name" value="Quercetinase_C"/>
</dbReference>
<reference evidence="6" key="1">
    <citation type="submission" date="2022-03" db="EMBL/GenBank/DDBJ databases">
        <title>Genomic Encyclopedia of Type Strains, Phase III (KMG-III): the genomes of soil and plant-associated and newly described type strains.</title>
        <authorList>
            <person name="Whitman W."/>
        </authorList>
    </citation>
    <scope>NUCLEOTIDE SEQUENCE</scope>
    <source>
        <strain evidence="6">ANL 6-2</strain>
    </source>
</reference>
<dbReference type="PIRSF" id="PIRSF006232">
    <property type="entry name" value="Pirin"/>
    <property type="match status" value="1"/>
</dbReference>
<feature type="binding site" evidence="2">
    <location>
        <position position="101"/>
    </location>
    <ligand>
        <name>Fe cation</name>
        <dbReference type="ChEBI" id="CHEBI:24875"/>
    </ligand>
</feature>
<dbReference type="InterPro" id="IPR003829">
    <property type="entry name" value="Pirin_N_dom"/>
</dbReference>
<sequence>MITLRRAEDRGSTRIDWLDSRHAFSFADYHDPRHMGVSALRVLNEDRVTPGAGFPAHGHRDMEIVSIVLEGAMAHRDNTGGGSTIRPGDVQLMHAGTGIMHSEFNASRSEPLHFLQIWIIPDLRGVEPGYQQRRFMNETDTRVTHRILDPDGRDDALRIHQDVVAWQSRVPAGETLSLSLASGRIGYLQVARGAITLDRHGLEAGDAAIIRDQTPELTALEGAEVILFDLPPA</sequence>